<evidence type="ECO:0000259" key="2">
    <source>
        <dbReference type="Pfam" id="PF13406"/>
    </source>
</evidence>
<dbReference type="GO" id="GO:0008933">
    <property type="term" value="F:peptidoglycan lytic transglycosylase activity"/>
    <property type="evidence" value="ECO:0007669"/>
    <property type="project" value="TreeGrafter"/>
</dbReference>
<dbReference type="PANTHER" id="PTHR30163">
    <property type="entry name" value="MEMBRANE-BOUND LYTIC MUREIN TRANSGLYCOSYLASE B"/>
    <property type="match status" value="1"/>
</dbReference>
<protein>
    <submittedName>
        <fullName evidence="3">Lytic murein transglycosylase</fullName>
    </submittedName>
</protein>
<keyword evidence="4" id="KW-1185">Reference proteome</keyword>
<feature type="domain" description="Transglycosylase SLT" evidence="2">
    <location>
        <begin position="29"/>
        <end position="332"/>
    </location>
</feature>
<dbReference type="SUPFAM" id="SSF53955">
    <property type="entry name" value="Lysozyme-like"/>
    <property type="match status" value="1"/>
</dbReference>
<dbReference type="GO" id="GO:0009253">
    <property type="term" value="P:peptidoglycan catabolic process"/>
    <property type="evidence" value="ECO:0007669"/>
    <property type="project" value="TreeGrafter"/>
</dbReference>
<dbReference type="AlphaFoldDB" id="A0A7W9L1M8"/>
<dbReference type="InterPro" id="IPR023346">
    <property type="entry name" value="Lysozyme-like_dom_sf"/>
</dbReference>
<proteinExistence type="predicted"/>
<dbReference type="PANTHER" id="PTHR30163:SF8">
    <property type="entry name" value="LYTIC MUREIN TRANSGLYCOSYLASE"/>
    <property type="match status" value="1"/>
</dbReference>
<keyword evidence="1" id="KW-0732">Signal</keyword>
<dbReference type="SUPFAM" id="SSF47090">
    <property type="entry name" value="PGBD-like"/>
    <property type="match status" value="1"/>
</dbReference>
<evidence type="ECO:0000313" key="4">
    <source>
        <dbReference type="Proteomes" id="UP000523821"/>
    </source>
</evidence>
<reference evidence="3 4" key="1">
    <citation type="submission" date="2020-08" db="EMBL/GenBank/DDBJ databases">
        <title>Genomic Encyclopedia of Type Strains, Phase IV (KMG-IV): sequencing the most valuable type-strain genomes for metagenomic binning, comparative biology and taxonomic classification.</title>
        <authorList>
            <person name="Goeker M."/>
        </authorList>
    </citation>
    <scope>NUCLEOTIDE SEQUENCE [LARGE SCALE GENOMIC DNA]</scope>
    <source>
        <strain evidence="3 4">DSM 16268</strain>
    </source>
</reference>
<evidence type="ECO:0000256" key="1">
    <source>
        <dbReference type="SAM" id="SignalP"/>
    </source>
</evidence>
<dbReference type="Proteomes" id="UP000523821">
    <property type="component" value="Unassembled WGS sequence"/>
</dbReference>
<dbReference type="EMBL" id="JACHOO010000003">
    <property type="protein sequence ID" value="MBB5752828.1"/>
    <property type="molecule type" value="Genomic_DNA"/>
</dbReference>
<gene>
    <name evidence="3" type="ORF">GGQ63_001882</name>
</gene>
<dbReference type="RefSeq" id="WP_183854983.1">
    <property type="nucleotide sequence ID" value="NZ_JACHOO010000003.1"/>
</dbReference>
<name>A0A7W9L1M8_9HYPH</name>
<dbReference type="Gene3D" id="1.10.530.10">
    <property type="match status" value="1"/>
</dbReference>
<comment type="caution">
    <text evidence="3">The sequence shown here is derived from an EMBL/GenBank/DDBJ whole genome shotgun (WGS) entry which is preliminary data.</text>
</comment>
<dbReference type="NCBIfam" id="TIGR02283">
    <property type="entry name" value="MltB_2"/>
    <property type="match status" value="1"/>
</dbReference>
<evidence type="ECO:0000313" key="3">
    <source>
        <dbReference type="EMBL" id="MBB5752828.1"/>
    </source>
</evidence>
<feature type="chain" id="PRO_5031529947" evidence="1">
    <location>
        <begin position="20"/>
        <end position="409"/>
    </location>
</feature>
<dbReference type="Pfam" id="PF13406">
    <property type="entry name" value="SLT_2"/>
    <property type="match status" value="1"/>
</dbReference>
<sequence>MIRLILLAVSLLFALPAAAQSRAETERAFARWLAGPVTADARAAGISAATLAAAFAGLTLDWDLPDLAPPGAKPAEAPQRQAEFSDPARYFDEAKLARLAAIGRTKRAAWKKTLAAIEKRYGVPAEIVVAVWGRESGFGTAKMPEPLIRALATEAFMGARKGSFYPELLAALRILEEDHVPLEELRGSWAGAMGQPQFLPSKYLTHAVDFDGDGRRDIWRSVPDSLASIAHYLAGHGWVRGARWGVEVAVPATVSCTLEGPETGMKPADWRGMGIGLAGGGALRPDEPGATAHLLGPAGTTGPRFLVSENFYVLKRYNESDLYALFIGHLADRIAGRDGGFRTPWATPPHLTRAAVRGMQQRLEAQGHDVGGADGLVGYKTRIAIGLAEERAGRPATCWPSERFVEGLR</sequence>
<dbReference type="InterPro" id="IPR043426">
    <property type="entry name" value="MltB-like"/>
</dbReference>
<dbReference type="InterPro" id="IPR036365">
    <property type="entry name" value="PGBD-like_sf"/>
</dbReference>
<dbReference type="CDD" id="cd13399">
    <property type="entry name" value="Slt35-like"/>
    <property type="match status" value="1"/>
</dbReference>
<dbReference type="InterPro" id="IPR011970">
    <property type="entry name" value="MltB_2"/>
</dbReference>
<dbReference type="InterPro" id="IPR031304">
    <property type="entry name" value="SLT_2"/>
</dbReference>
<dbReference type="Gene3D" id="1.10.8.350">
    <property type="entry name" value="Bacterial muramidase"/>
    <property type="match status" value="1"/>
</dbReference>
<accession>A0A7W9L1M8</accession>
<feature type="signal peptide" evidence="1">
    <location>
        <begin position="1"/>
        <end position="19"/>
    </location>
</feature>
<organism evidence="3 4">
    <name type="scientific">Prosthecomicrobium pneumaticum</name>
    <dbReference type="NCBI Taxonomy" id="81895"/>
    <lineage>
        <taxon>Bacteria</taxon>
        <taxon>Pseudomonadati</taxon>
        <taxon>Pseudomonadota</taxon>
        <taxon>Alphaproteobacteria</taxon>
        <taxon>Hyphomicrobiales</taxon>
        <taxon>Kaistiaceae</taxon>
        <taxon>Prosthecomicrobium</taxon>
    </lineage>
</organism>